<protein>
    <submittedName>
        <fullName evidence="1">Uncharacterized protein</fullName>
    </submittedName>
</protein>
<dbReference type="Proteomes" id="UP001556637">
    <property type="component" value="Unassembled WGS sequence"/>
</dbReference>
<reference evidence="1 2" key="1">
    <citation type="submission" date="2024-02" db="EMBL/GenBank/DDBJ databases">
        <title>New especies of Spiribacter isolated from saline water.</title>
        <authorList>
            <person name="Leon M.J."/>
            <person name="De La Haba R."/>
            <person name="Sanchez-Porro C."/>
            <person name="Ventosa A."/>
        </authorList>
    </citation>
    <scope>NUCLEOTIDE SEQUENCE [LARGE SCALE GENOMIC DNA]</scope>
    <source>
        <strain evidence="2">ag22IC4-189</strain>
    </source>
</reference>
<dbReference type="EMBL" id="JBAKFF010000001">
    <property type="protein sequence ID" value="MEX0431584.1"/>
    <property type="molecule type" value="Genomic_DNA"/>
</dbReference>
<keyword evidence="2" id="KW-1185">Reference proteome</keyword>
<comment type="caution">
    <text evidence="1">The sequence shown here is derived from an EMBL/GenBank/DDBJ whole genome shotgun (WGS) entry which is preliminary data.</text>
</comment>
<gene>
    <name evidence="1" type="ORF">V6X30_09230</name>
</gene>
<name>A0ABV3TA86_9GAMM</name>
<sequence length="55" mass="6082">MSPQEVHSMSTDAAIRQAEIIRSAYIAGACKSMVRRIRAQLADRQAARHGLPSHH</sequence>
<dbReference type="RefSeq" id="WP_367984360.1">
    <property type="nucleotide sequence ID" value="NZ_JBAKFF010000001.1"/>
</dbReference>
<accession>A0ABV3TA86</accession>
<evidence type="ECO:0000313" key="2">
    <source>
        <dbReference type="Proteomes" id="UP001556637"/>
    </source>
</evidence>
<proteinExistence type="predicted"/>
<organism evidence="1 2">
    <name type="scientific">Spiribacter insolitus</name>
    <dbReference type="NCBI Taxonomy" id="3122417"/>
    <lineage>
        <taxon>Bacteria</taxon>
        <taxon>Pseudomonadati</taxon>
        <taxon>Pseudomonadota</taxon>
        <taxon>Gammaproteobacteria</taxon>
        <taxon>Chromatiales</taxon>
        <taxon>Ectothiorhodospiraceae</taxon>
        <taxon>Spiribacter</taxon>
    </lineage>
</organism>
<evidence type="ECO:0000313" key="1">
    <source>
        <dbReference type="EMBL" id="MEX0431584.1"/>
    </source>
</evidence>